<dbReference type="SUPFAM" id="SSF89919">
    <property type="entry name" value="Ribosome-binding factor A, RbfA"/>
    <property type="match status" value="1"/>
</dbReference>
<comment type="similarity">
    <text evidence="2">Belongs to the RbfA family.</text>
</comment>
<dbReference type="EMBL" id="AP014521">
    <property type="protein sequence ID" value="BAP58436.1"/>
    <property type="molecule type" value="Genomic_DNA"/>
</dbReference>
<dbReference type="Pfam" id="PF02033">
    <property type="entry name" value="RBFA"/>
    <property type="match status" value="1"/>
</dbReference>
<dbReference type="InterPro" id="IPR000238">
    <property type="entry name" value="RbfA"/>
</dbReference>
<sequence>MKKKQPKTLRSLKFSQELRKNISTILQHQIKDPRISKTVLISDVIVSNDLIYTKIFFTIFEYKNQEKIKITLKGLKNSSKYIRYLLGKSMHLRILPELKFFYDYSLTNGINISNILSNLLRYEKDKK</sequence>
<dbReference type="InterPro" id="IPR015946">
    <property type="entry name" value="KH_dom-like_a/b"/>
</dbReference>
<keyword evidence="1 2" id="KW-0690">Ribosome biogenesis</keyword>
<dbReference type="InterPro" id="IPR023799">
    <property type="entry name" value="RbfA_dom_sf"/>
</dbReference>
<keyword evidence="4" id="KW-1185">Reference proteome</keyword>
<name>A0A090BWD9_9ENTR</name>
<dbReference type="PANTHER" id="PTHR33515:SF1">
    <property type="entry name" value="RIBOSOME-BINDING FACTOR A, CHLOROPLASTIC-RELATED"/>
    <property type="match status" value="1"/>
</dbReference>
<evidence type="ECO:0000313" key="3">
    <source>
        <dbReference type="EMBL" id="BAP58436.1"/>
    </source>
</evidence>
<dbReference type="RefSeq" id="WP_041062645.1">
    <property type="nucleotide sequence ID" value="NZ_AP014521.1"/>
</dbReference>
<dbReference type="GO" id="GO:0030490">
    <property type="term" value="P:maturation of SSU-rRNA"/>
    <property type="evidence" value="ECO:0007669"/>
    <property type="project" value="UniProtKB-UniRule"/>
</dbReference>
<accession>A0A090BWD9</accession>
<dbReference type="HAMAP" id="MF_00003">
    <property type="entry name" value="RbfA"/>
    <property type="match status" value="1"/>
</dbReference>
<dbReference type="Proteomes" id="UP000031627">
    <property type="component" value="Chromosome"/>
</dbReference>
<reference evidence="3 4" key="2">
    <citation type="journal article" date="2014" name="Curr. Biol.">
        <title>Symbiont-Supplemented Maternal Investment Underpinning Host's Ecological Adaptation.</title>
        <authorList>
            <person name="Kaiwa N."/>
            <person name="Hosokawa T."/>
            <person name="Nikoh N."/>
            <person name="Tanahashi M."/>
            <person name="Moriyama M."/>
            <person name="Meng X.Y."/>
            <person name="Maeda T."/>
            <person name="Yamaguchi K."/>
            <person name="Shigenobu S."/>
            <person name="Ito M."/>
            <person name="Fukatsu T."/>
        </authorList>
    </citation>
    <scope>NUCLEOTIDE SEQUENCE [LARGE SCALE GENOMIC DNA]</scope>
    <source>
        <strain evidence="3 4">UwTKB</strain>
    </source>
</reference>
<dbReference type="HOGENOM" id="CLU_089475_4_1_6"/>
<dbReference type="STRING" id="1410383.TGUWTKB_1920"/>
<evidence type="ECO:0000256" key="1">
    <source>
        <dbReference type="ARBA" id="ARBA00022517"/>
    </source>
</evidence>
<proteinExistence type="inferred from homology"/>
<comment type="subcellular location">
    <subcellularLocation>
        <location evidence="2">Cytoplasm</location>
    </subcellularLocation>
</comment>
<organism evidence="3 4">
    <name type="scientific">Candidatus Tachikawaea gelatinosa</name>
    <dbReference type="NCBI Taxonomy" id="1410383"/>
    <lineage>
        <taxon>Bacteria</taxon>
        <taxon>Pseudomonadati</taxon>
        <taxon>Pseudomonadota</taxon>
        <taxon>Gammaproteobacteria</taxon>
        <taxon>Enterobacterales</taxon>
        <taxon>Enterobacteriaceae</taxon>
        <taxon>Candidatus Tachikawaea</taxon>
    </lineage>
</organism>
<keyword evidence="2" id="KW-0963">Cytoplasm</keyword>
<dbReference type="Gene3D" id="3.30.300.20">
    <property type="match status" value="1"/>
</dbReference>
<evidence type="ECO:0000256" key="2">
    <source>
        <dbReference type="HAMAP-Rule" id="MF_00003"/>
    </source>
</evidence>
<gene>
    <name evidence="2 3" type="primary">rbfA</name>
    <name evidence="3" type="ORF">TGUWTKB_1920</name>
</gene>
<dbReference type="PANTHER" id="PTHR33515">
    <property type="entry name" value="RIBOSOME-BINDING FACTOR A, CHLOROPLASTIC-RELATED"/>
    <property type="match status" value="1"/>
</dbReference>
<reference evidence="4" key="1">
    <citation type="submission" date="2013-11" db="EMBL/GenBank/DDBJ databases">
        <title>Symbiont-containing voluminous jelly as an extraordinary maternal gift for overwintering insect nymphs.</title>
        <authorList>
            <person name="Kaiwa N."/>
            <person name="Hosokawa T."/>
            <person name="Nikoh N."/>
            <person name="Meng X.Y."/>
            <person name="Tanahashi M."/>
            <person name="Moriyama M."/>
            <person name="Maeda T."/>
            <person name="Yamaguchi K."/>
            <person name="Shigenobu S."/>
            <person name="Ito M."/>
            <person name="Fukatsu T."/>
        </authorList>
    </citation>
    <scope>NUCLEOTIDE SEQUENCE [LARGE SCALE GENOMIC DNA]</scope>
    <source>
        <strain evidence="4">UwTKB</strain>
    </source>
</reference>
<dbReference type="NCBIfam" id="TIGR00082">
    <property type="entry name" value="rbfA"/>
    <property type="match status" value="1"/>
</dbReference>
<comment type="subunit">
    <text evidence="2">Monomer. Binds 30S ribosomal subunits, but not 50S ribosomal subunits or 70S ribosomes.</text>
</comment>
<dbReference type="GO" id="GO:0005829">
    <property type="term" value="C:cytosol"/>
    <property type="evidence" value="ECO:0007669"/>
    <property type="project" value="TreeGrafter"/>
</dbReference>
<comment type="function">
    <text evidence="2">One of several proteins that assist in the late maturation steps of the functional core of the 30S ribosomal subunit. Associates with free 30S ribosomal subunits (but not with 30S subunits that are part of 70S ribosomes or polysomes). Required for efficient processing of 16S rRNA. May interact with the 5'-terminal helix region of 16S rRNA.</text>
</comment>
<dbReference type="OrthoDB" id="307788at2"/>
<protein>
    <recommendedName>
        <fullName evidence="2">Ribosome-binding factor A</fullName>
    </recommendedName>
</protein>
<dbReference type="GO" id="GO:0043024">
    <property type="term" value="F:ribosomal small subunit binding"/>
    <property type="evidence" value="ECO:0007669"/>
    <property type="project" value="TreeGrafter"/>
</dbReference>
<evidence type="ECO:0000313" key="4">
    <source>
        <dbReference type="Proteomes" id="UP000031627"/>
    </source>
</evidence>
<dbReference type="KEGG" id="sbw:TGUWTKB_1920"/>
<dbReference type="AlphaFoldDB" id="A0A090BWD9"/>